<feature type="compositionally biased region" description="Basic and acidic residues" evidence="5">
    <location>
        <begin position="817"/>
        <end position="858"/>
    </location>
</feature>
<dbReference type="CDD" id="cd18808">
    <property type="entry name" value="SF1_C_Upf1"/>
    <property type="match status" value="1"/>
</dbReference>
<dbReference type="OrthoDB" id="6513042at2759"/>
<feature type="compositionally biased region" description="Basic and acidic residues" evidence="5">
    <location>
        <begin position="1220"/>
        <end position="1230"/>
    </location>
</feature>
<dbReference type="KEGG" id="acan:ACA1_224920"/>
<feature type="compositionally biased region" description="Acidic residues" evidence="5">
    <location>
        <begin position="1415"/>
        <end position="1459"/>
    </location>
</feature>
<protein>
    <recommendedName>
        <fullName evidence="10">AAA+ ATPase domain-containing protein</fullName>
    </recommendedName>
</protein>
<name>L8GVL2_ACACF</name>
<reference evidence="8 9" key="1">
    <citation type="journal article" date="2013" name="Genome Biol.">
        <title>Genome of Acanthamoeba castellanii highlights extensive lateral gene transfer and early evolution of tyrosine kinase signaling.</title>
        <authorList>
            <person name="Clarke M."/>
            <person name="Lohan A.J."/>
            <person name="Liu B."/>
            <person name="Lagkouvardos I."/>
            <person name="Roy S."/>
            <person name="Zafar N."/>
            <person name="Bertelli C."/>
            <person name="Schilde C."/>
            <person name="Kianianmomeni A."/>
            <person name="Burglin T.R."/>
            <person name="Frech C."/>
            <person name="Turcotte B."/>
            <person name="Kopec K.O."/>
            <person name="Synnott J.M."/>
            <person name="Choo C."/>
            <person name="Paponov I."/>
            <person name="Finkler A."/>
            <person name="Soon Heng Tan C."/>
            <person name="Hutchins A.P."/>
            <person name="Weinmeier T."/>
            <person name="Rattei T."/>
            <person name="Chu J.S."/>
            <person name="Gimenez G."/>
            <person name="Irimia M."/>
            <person name="Rigden D.J."/>
            <person name="Fitzpatrick D.A."/>
            <person name="Lorenzo-Morales J."/>
            <person name="Bateman A."/>
            <person name="Chiu C.H."/>
            <person name="Tang P."/>
            <person name="Hegemann P."/>
            <person name="Fromm H."/>
            <person name="Raoult D."/>
            <person name="Greub G."/>
            <person name="Miranda-Saavedra D."/>
            <person name="Chen N."/>
            <person name="Nash P."/>
            <person name="Ginger M.L."/>
            <person name="Horn M."/>
            <person name="Schaap P."/>
            <person name="Caler L."/>
            <person name="Loftus B."/>
        </authorList>
    </citation>
    <scope>NUCLEOTIDE SEQUENCE [LARGE SCALE GENOMIC DNA]</scope>
    <source>
        <strain evidence="8 9">Neff</strain>
    </source>
</reference>
<dbReference type="FunFam" id="3.40.50.300:FF:000326">
    <property type="entry name" value="P-loop containing nucleoside triphosphate hydrolase"/>
    <property type="match status" value="1"/>
</dbReference>
<dbReference type="InterPro" id="IPR047187">
    <property type="entry name" value="SF1_C_Upf1"/>
</dbReference>
<feature type="compositionally biased region" description="Acidic residues" evidence="5">
    <location>
        <begin position="1383"/>
        <end position="1400"/>
    </location>
</feature>
<dbReference type="InterPro" id="IPR027417">
    <property type="entry name" value="P-loop_NTPase"/>
</dbReference>
<evidence type="ECO:0000259" key="6">
    <source>
        <dbReference type="Pfam" id="PF13086"/>
    </source>
</evidence>
<feature type="compositionally biased region" description="Acidic residues" evidence="5">
    <location>
        <begin position="1317"/>
        <end position="1332"/>
    </location>
</feature>
<dbReference type="VEuPathDB" id="AmoebaDB:ACA1_224920"/>
<dbReference type="GO" id="GO:0005694">
    <property type="term" value="C:chromosome"/>
    <property type="evidence" value="ECO:0007669"/>
    <property type="project" value="UniProtKB-ARBA"/>
</dbReference>
<evidence type="ECO:0008006" key="10">
    <source>
        <dbReference type="Google" id="ProtNLM"/>
    </source>
</evidence>
<evidence type="ECO:0000259" key="7">
    <source>
        <dbReference type="Pfam" id="PF13087"/>
    </source>
</evidence>
<evidence type="ECO:0000256" key="3">
    <source>
        <dbReference type="ARBA" id="ARBA00022806"/>
    </source>
</evidence>
<dbReference type="SUPFAM" id="SSF52540">
    <property type="entry name" value="P-loop containing nucleoside triphosphate hydrolases"/>
    <property type="match status" value="1"/>
</dbReference>
<feature type="domain" description="DNA2/NAM7 helicase helicase" evidence="6">
    <location>
        <begin position="327"/>
        <end position="541"/>
    </location>
</feature>
<feature type="compositionally biased region" description="Basic and acidic residues" evidence="5">
    <location>
        <begin position="879"/>
        <end position="908"/>
    </location>
</feature>
<keyword evidence="1" id="KW-0547">Nucleotide-binding</keyword>
<dbReference type="Proteomes" id="UP000011083">
    <property type="component" value="Unassembled WGS sequence"/>
</dbReference>
<feature type="compositionally biased region" description="Acidic residues" evidence="5">
    <location>
        <begin position="1281"/>
        <end position="1295"/>
    </location>
</feature>
<feature type="compositionally biased region" description="Basic and acidic residues" evidence="5">
    <location>
        <begin position="937"/>
        <end position="956"/>
    </location>
</feature>
<dbReference type="InterPro" id="IPR041679">
    <property type="entry name" value="DNA2/NAM7-like_C"/>
</dbReference>
<dbReference type="RefSeq" id="XP_004338104.1">
    <property type="nucleotide sequence ID" value="XM_004338056.1"/>
</dbReference>
<feature type="compositionally biased region" description="Acidic residues" evidence="5">
    <location>
        <begin position="957"/>
        <end position="988"/>
    </location>
</feature>
<feature type="compositionally biased region" description="Acidic residues" evidence="5">
    <location>
        <begin position="1350"/>
        <end position="1367"/>
    </location>
</feature>
<proteinExistence type="predicted"/>
<feature type="compositionally biased region" description="Low complexity" evidence="5">
    <location>
        <begin position="94"/>
        <end position="111"/>
    </location>
</feature>
<feature type="compositionally biased region" description="Basic and acidic residues" evidence="5">
    <location>
        <begin position="1547"/>
        <end position="1558"/>
    </location>
</feature>
<dbReference type="InterPro" id="IPR045055">
    <property type="entry name" value="DNA2/NAM7-like"/>
</dbReference>
<dbReference type="Pfam" id="PF13087">
    <property type="entry name" value="AAA_12"/>
    <property type="match status" value="1"/>
</dbReference>
<feature type="compositionally biased region" description="Basic and acidic residues" evidence="5">
    <location>
        <begin position="1368"/>
        <end position="1382"/>
    </location>
</feature>
<keyword evidence="4" id="KW-0067">ATP-binding</keyword>
<dbReference type="PANTHER" id="PTHR10887">
    <property type="entry name" value="DNA2/NAM7 HELICASE FAMILY"/>
    <property type="match status" value="1"/>
</dbReference>
<feature type="compositionally biased region" description="Acidic residues" evidence="5">
    <location>
        <begin position="1518"/>
        <end position="1529"/>
    </location>
</feature>
<dbReference type="GO" id="GO:0016787">
    <property type="term" value="F:hydrolase activity"/>
    <property type="evidence" value="ECO:0007669"/>
    <property type="project" value="UniProtKB-KW"/>
</dbReference>
<feature type="compositionally biased region" description="Acidic residues" evidence="5">
    <location>
        <begin position="804"/>
        <end position="816"/>
    </location>
</feature>
<feature type="compositionally biased region" description="Basic and acidic residues" evidence="5">
    <location>
        <begin position="1506"/>
        <end position="1517"/>
    </location>
</feature>
<feature type="compositionally biased region" description="Basic and acidic residues" evidence="5">
    <location>
        <begin position="1"/>
        <end position="13"/>
    </location>
</feature>
<feature type="compositionally biased region" description="Acidic residues" evidence="5">
    <location>
        <begin position="1072"/>
        <end position="1086"/>
    </location>
</feature>
<feature type="compositionally biased region" description="Basic and acidic residues" evidence="5">
    <location>
        <begin position="1194"/>
        <end position="1207"/>
    </location>
</feature>
<accession>L8GVL2</accession>
<dbReference type="PANTHER" id="PTHR10887:SF495">
    <property type="entry name" value="HELICASE SENATAXIN ISOFORM X1-RELATED"/>
    <property type="match status" value="1"/>
</dbReference>
<keyword evidence="3" id="KW-0347">Helicase</keyword>
<dbReference type="GeneID" id="14916751"/>
<feature type="compositionally biased region" description="Acidic residues" evidence="5">
    <location>
        <begin position="1150"/>
        <end position="1163"/>
    </location>
</feature>
<gene>
    <name evidence="8" type="ORF">ACA1_224920</name>
</gene>
<dbReference type="Gene3D" id="3.40.50.300">
    <property type="entry name" value="P-loop containing nucleotide triphosphate hydrolases"/>
    <property type="match status" value="2"/>
</dbReference>
<feature type="compositionally biased region" description="Acidic residues" evidence="5">
    <location>
        <begin position="1593"/>
        <end position="1602"/>
    </location>
</feature>
<keyword evidence="2" id="KW-0378">Hydrolase</keyword>
<feature type="compositionally biased region" description="Low complexity" evidence="5">
    <location>
        <begin position="21"/>
        <end position="41"/>
    </location>
</feature>
<dbReference type="EMBL" id="KB008010">
    <property type="protein sequence ID" value="ELR16091.1"/>
    <property type="molecule type" value="Genomic_DNA"/>
</dbReference>
<sequence length="1615" mass="180823">MTAHPERFGRTNSREGGLTLPPSSSSSTSSAQAPPVASSTQTASAAELARLQRPRRKRSLSATSMPRGGGRGSGGSAASSFSRLFENLAGSGSGRPRTGSGNEPRSASSAAGPPPIVSSALVKLQKAYLEKYTKLLCLEIGEELRGVEEKLTKWSKARLEKEGQTIFNLCARPVGHLFREEILQFAPAGSDFMPYHRFAHGDMVLMTRTDPLSEKPMEGVVLDKSKSRLQVVVKDYPPNVSEGTWRLDKGANRVSHDRMIDALNKFTSNRNIELPDTVKPIPGGTVLRDLIVGNVKDPKAWAAQPPPKELADRYARKNFPKNFDAWKLNESQRKVITTILTRKLTLVQGPPGTGKTTLAIHLMKLLVHLCRGHAPILCTADTNVAVDNLLEGLADSGVRAVRVGRPVKIREELRDLSLEALMQEHAANNKLDALRQELAGLSHGKTPEERAAAKREGVTLHQNIRRLEDYIHNDVLGKADVICATCIGAGHDLLASRAFPIVILDESTQATEPASLCALVHNSQHVVLLGDHYQLPPTVTSPEAQQGGLSESLFARMIAMGIEPYMLEIQYRMHPIISEFPSVHFYGGKIKDGIVAAQRPSPTGIAWPSEGNPIAFVNVDGYEKQSTDGYSWFNSAEGEAVFQLVSAFDQRSDVGDVKDIGVITPYNGQVKHLADLFSRRGGMNKNEKWHKLNINSVDGYQGREKEVIIFTAVRSNSRGDVGFLRDWRRLNVALTRARRGLLVVGNRRTLQSDEHWGKWLRWIDTHRLGTNLQAILGRGHHPPAPAGGRSGSGDATPSHVSTEAEAEVGGDGDDGGAVERRKREREASGGAAAEERRERERSEREREEERYQQEEKERKREKKREKKEKKEKKERKRREKAEAKAREKARIEAEAAAKAKAEEERSEEKEEEEHEAEPVVIHIDDHDESVDGAMSIDRADEEVLRSELEVPHVAKSEEEEEEKGEEEEMKENEDEEKREEEENEEEKEAETSVSMDVEEPPEEKKKSEAEEEEEEVEVRERARAWEAVESSVAEERTPAAATRKRKRGWRSEGESENESKSESENEARREGAEEEGEAVDRDFEEDRDARLLRLKRARWQQQQAEKRERQRAMELAQQREEEEAEAEKMKKSEDEERKRQVVAVVVLSDSEGEREKDEEEEEKNEEKGREEVEEKNEEEEEVEKNEEEEAKEEEEMKATEDSLKAEEKEGEEGEEEGEGDEWRVVRRGGDDSFLLDNDDGDESRQANDREEEQRDDATLEVPQAAEEPEEVSIADIKRDEGEEEKEENEEEEKEEEPTKKRPLLDVSLDITQHEPHDGDDDDSMEEEEEAEAVGEGRRRPERKVRRIMASDDDEEEDGDGDGDGDGEGENKNEVGRIEVENKLDDEEGDEDKEEEEEAGDGEAPVPVKEERNSSDDDEQGGDDAGEQAPIEQEEDQDDEAKEEMEQEPEVKAEEEEEGNGETGPLVLLSVVDGLPLPDRVSNPSSPRPPATAEPLHDENEDDGESEHEAKNEEKERSDEGEEGEEGEQVGEEKKGDAMEVEEEVSMVDDRATDLTNREAEDEGEERSSPVLEGDGEALSHGGLVRHRVSGATETEDSVFDAEVDEISGGQKRFIF</sequence>
<evidence type="ECO:0000256" key="4">
    <source>
        <dbReference type="ARBA" id="ARBA00022840"/>
    </source>
</evidence>
<dbReference type="STRING" id="1257118.L8GVL2"/>
<evidence type="ECO:0000256" key="1">
    <source>
        <dbReference type="ARBA" id="ARBA00022741"/>
    </source>
</evidence>
<keyword evidence="9" id="KW-1185">Reference proteome</keyword>
<feature type="region of interest" description="Disordered" evidence="5">
    <location>
        <begin position="775"/>
        <end position="1086"/>
    </location>
</feature>
<feature type="region of interest" description="Disordered" evidence="5">
    <location>
        <begin position="1"/>
        <end position="115"/>
    </location>
</feature>
<dbReference type="GO" id="GO:0005524">
    <property type="term" value="F:ATP binding"/>
    <property type="evidence" value="ECO:0007669"/>
    <property type="project" value="UniProtKB-KW"/>
</dbReference>
<dbReference type="Pfam" id="PF13086">
    <property type="entry name" value="AAA_11"/>
    <property type="match status" value="1"/>
</dbReference>
<evidence type="ECO:0000313" key="9">
    <source>
        <dbReference type="Proteomes" id="UP000011083"/>
    </source>
</evidence>
<feature type="compositionally biased region" description="Basic residues" evidence="5">
    <location>
        <begin position="859"/>
        <end position="878"/>
    </location>
</feature>
<evidence type="ECO:0000256" key="5">
    <source>
        <dbReference type="SAM" id="MobiDB-lite"/>
    </source>
</evidence>
<organism evidence="8 9">
    <name type="scientific">Acanthamoeba castellanii (strain ATCC 30010 / Neff)</name>
    <dbReference type="NCBI Taxonomy" id="1257118"/>
    <lineage>
        <taxon>Eukaryota</taxon>
        <taxon>Amoebozoa</taxon>
        <taxon>Discosea</taxon>
        <taxon>Longamoebia</taxon>
        <taxon>Centramoebida</taxon>
        <taxon>Acanthamoebidae</taxon>
        <taxon>Acanthamoeba</taxon>
    </lineage>
</organism>
<dbReference type="Gene3D" id="2.40.30.270">
    <property type="match status" value="1"/>
</dbReference>
<feature type="domain" description="DNA2/NAM7 helicase-like C-terminal" evidence="7">
    <location>
        <begin position="549"/>
        <end position="747"/>
    </location>
</feature>
<feature type="region of interest" description="Disordered" evidence="5">
    <location>
        <begin position="1102"/>
        <end position="1602"/>
    </location>
</feature>
<feature type="compositionally biased region" description="Acidic residues" evidence="5">
    <location>
        <begin position="1208"/>
        <end position="1219"/>
    </location>
</feature>
<feature type="compositionally biased region" description="Basic and acidic residues" evidence="5">
    <location>
        <begin position="1049"/>
        <end position="1071"/>
    </location>
</feature>
<feature type="compositionally biased region" description="Basic and acidic residues" evidence="5">
    <location>
        <begin position="1242"/>
        <end position="1257"/>
    </location>
</feature>
<feature type="compositionally biased region" description="Acidic residues" evidence="5">
    <location>
        <begin position="1173"/>
        <end position="1193"/>
    </location>
</feature>
<evidence type="ECO:0000313" key="8">
    <source>
        <dbReference type="EMBL" id="ELR16091.1"/>
    </source>
</evidence>
<evidence type="ECO:0000256" key="2">
    <source>
        <dbReference type="ARBA" id="ARBA00022801"/>
    </source>
</evidence>
<dbReference type="GO" id="GO:0004386">
    <property type="term" value="F:helicase activity"/>
    <property type="evidence" value="ECO:0007669"/>
    <property type="project" value="UniProtKB-KW"/>
</dbReference>
<dbReference type="InterPro" id="IPR041677">
    <property type="entry name" value="DNA2/NAM7_AAA_11"/>
</dbReference>
<feature type="compositionally biased region" description="Basic and acidic residues" evidence="5">
    <location>
        <begin position="1126"/>
        <end position="1139"/>
    </location>
</feature>